<feature type="domain" description="Bacteriophage phiJL001 Gp84 C-terminal" evidence="1">
    <location>
        <begin position="191"/>
        <end position="273"/>
    </location>
</feature>
<organism evidence="2 3">
    <name type="scientific">Cereibacter sphaeroides</name>
    <name type="common">Rhodobacter sphaeroides</name>
    <dbReference type="NCBI Taxonomy" id="1063"/>
    <lineage>
        <taxon>Bacteria</taxon>
        <taxon>Pseudomonadati</taxon>
        <taxon>Pseudomonadota</taxon>
        <taxon>Alphaproteobacteria</taxon>
        <taxon>Rhodobacterales</taxon>
        <taxon>Paracoccaceae</taxon>
        <taxon>Cereibacter</taxon>
    </lineage>
</organism>
<sequence length="291" mass="31568">MSATLYAHLASGATTVCRAWAVRRRDGVMLGFTDHDQDLSFEGMVFRADTGMTAGALQQNTGLSVDNTEAIGALSSSAVTEGDLAAGRYDGAEVRAWLVNWADVRERVLQFRGSLGEITRAGGAFRSELRGLTEALNQPQGRVYQNGCSAILGDGRCRFNLLLPGFSAEVAVGEIAERRLFRFGALSMTDRWFEAGRLSVLDGAAKGMIGIIKSDRLTEDGRTIELWERIGPEIMTGDRVRLEPGCDKTASTCRSKFSNFRNFRGFPHIPGEDWLISYPVSAGVNDGGSLS</sequence>
<evidence type="ECO:0000313" key="2">
    <source>
        <dbReference type="EMBL" id="PZQ99741.1"/>
    </source>
</evidence>
<evidence type="ECO:0000259" key="1">
    <source>
        <dbReference type="Pfam" id="PF09356"/>
    </source>
</evidence>
<dbReference type="NCBIfam" id="TIGR02218">
    <property type="entry name" value="phg_TIGR02218"/>
    <property type="match status" value="1"/>
</dbReference>
<dbReference type="Pfam" id="PF09931">
    <property type="entry name" value="Phage_phiJL001_Gp84_N"/>
    <property type="match status" value="1"/>
</dbReference>
<comment type="caution">
    <text evidence="2">The sequence shown here is derived from an EMBL/GenBank/DDBJ whole genome shotgun (WGS) entry which is preliminary data.</text>
</comment>
<dbReference type="InterPro" id="IPR011928">
    <property type="entry name" value="Phage_phiJL001_Gp84"/>
</dbReference>
<dbReference type="Proteomes" id="UP000248975">
    <property type="component" value="Unassembled WGS sequence"/>
</dbReference>
<name>A0A2W5S9Q0_CERSP</name>
<gene>
    <name evidence="2" type="ORF">DI533_03560</name>
</gene>
<dbReference type="Pfam" id="PF09356">
    <property type="entry name" value="Phage_BR0599"/>
    <property type="match status" value="1"/>
</dbReference>
<dbReference type="AlphaFoldDB" id="A0A2W5S9Q0"/>
<evidence type="ECO:0000313" key="3">
    <source>
        <dbReference type="Proteomes" id="UP000248975"/>
    </source>
</evidence>
<dbReference type="InterPro" id="IPR018964">
    <property type="entry name" value="Phage_phiJL001_Gp84_C"/>
</dbReference>
<proteinExistence type="predicted"/>
<protein>
    <recommendedName>
        <fullName evidence="1">Bacteriophage phiJL001 Gp84 C-terminal domain-containing protein</fullName>
    </recommendedName>
</protein>
<accession>A0A2W5S9Q0</accession>
<reference evidence="2 3" key="1">
    <citation type="submission" date="2017-08" db="EMBL/GenBank/DDBJ databases">
        <title>Infants hospitalized years apart are colonized by the same room-sourced microbial strains.</title>
        <authorList>
            <person name="Brooks B."/>
            <person name="Olm M.R."/>
            <person name="Firek B.A."/>
            <person name="Baker R."/>
            <person name="Thomas B.C."/>
            <person name="Morowitz M.J."/>
            <person name="Banfield J.F."/>
        </authorList>
    </citation>
    <scope>NUCLEOTIDE SEQUENCE [LARGE SCALE GENOMIC DNA]</scope>
    <source>
        <strain evidence="2">S2_003_000_R2_11</strain>
    </source>
</reference>
<dbReference type="EMBL" id="QFQS01000001">
    <property type="protein sequence ID" value="PZQ99741.1"/>
    <property type="molecule type" value="Genomic_DNA"/>
</dbReference>